<feature type="non-terminal residue" evidence="1">
    <location>
        <position position="1"/>
    </location>
</feature>
<dbReference type="EMBL" id="BLLF01000733">
    <property type="protein sequence ID" value="GFH14500.1"/>
    <property type="molecule type" value="Genomic_DNA"/>
</dbReference>
<evidence type="ECO:0000313" key="2">
    <source>
        <dbReference type="Proteomes" id="UP000485058"/>
    </source>
</evidence>
<dbReference type="Proteomes" id="UP000485058">
    <property type="component" value="Unassembled WGS sequence"/>
</dbReference>
<dbReference type="AlphaFoldDB" id="A0A699YXW1"/>
<gene>
    <name evidence="1" type="ORF">HaLaN_10566</name>
</gene>
<evidence type="ECO:0000313" key="1">
    <source>
        <dbReference type="EMBL" id="GFH14500.1"/>
    </source>
</evidence>
<comment type="caution">
    <text evidence="1">The sequence shown here is derived from an EMBL/GenBank/DDBJ whole genome shotgun (WGS) entry which is preliminary data.</text>
</comment>
<organism evidence="1 2">
    <name type="scientific">Haematococcus lacustris</name>
    <name type="common">Green alga</name>
    <name type="synonym">Haematococcus pluvialis</name>
    <dbReference type="NCBI Taxonomy" id="44745"/>
    <lineage>
        <taxon>Eukaryota</taxon>
        <taxon>Viridiplantae</taxon>
        <taxon>Chlorophyta</taxon>
        <taxon>core chlorophytes</taxon>
        <taxon>Chlorophyceae</taxon>
        <taxon>CS clade</taxon>
        <taxon>Chlamydomonadales</taxon>
        <taxon>Haematococcaceae</taxon>
        <taxon>Haematococcus</taxon>
    </lineage>
</organism>
<keyword evidence="2" id="KW-1185">Reference proteome</keyword>
<proteinExistence type="predicted"/>
<accession>A0A699YXW1</accession>
<sequence>HALLLSNRDVTERAHLENMLSELMEAQLSLLSHIFPRHVVESLSISQADITLEQVASLARSHKHATILFMGELLIVLL</sequence>
<protein>
    <submittedName>
        <fullName evidence="1">Guanylate cyclase domain-containing protein</fullName>
    </submittedName>
</protein>
<reference evidence="1 2" key="1">
    <citation type="submission" date="2020-02" db="EMBL/GenBank/DDBJ databases">
        <title>Draft genome sequence of Haematococcus lacustris strain NIES-144.</title>
        <authorList>
            <person name="Morimoto D."/>
            <person name="Nakagawa S."/>
            <person name="Yoshida T."/>
            <person name="Sawayama S."/>
        </authorList>
    </citation>
    <scope>NUCLEOTIDE SEQUENCE [LARGE SCALE GENOMIC DNA]</scope>
    <source>
        <strain evidence="1 2">NIES-144</strain>
    </source>
</reference>
<name>A0A699YXW1_HAELA</name>